<evidence type="ECO:0000313" key="2">
    <source>
        <dbReference type="Proteomes" id="UP001374579"/>
    </source>
</evidence>
<reference evidence="1 2" key="1">
    <citation type="submission" date="2024-02" db="EMBL/GenBank/DDBJ databases">
        <title>Chromosome-scale genome assembly of the rough periwinkle Littorina saxatilis.</title>
        <authorList>
            <person name="De Jode A."/>
            <person name="Faria R."/>
            <person name="Formenti G."/>
            <person name="Sims Y."/>
            <person name="Smith T.P."/>
            <person name="Tracey A."/>
            <person name="Wood J.M.D."/>
            <person name="Zagrodzka Z.B."/>
            <person name="Johannesson K."/>
            <person name="Butlin R.K."/>
            <person name="Leder E.H."/>
        </authorList>
    </citation>
    <scope>NUCLEOTIDE SEQUENCE [LARGE SCALE GENOMIC DNA]</scope>
    <source>
        <strain evidence="1">Snail1</strain>
        <tissue evidence="1">Muscle</tissue>
    </source>
</reference>
<dbReference type="Proteomes" id="UP001374579">
    <property type="component" value="Unassembled WGS sequence"/>
</dbReference>
<dbReference type="EMBL" id="JBAMIC010000003">
    <property type="protein sequence ID" value="KAK7109364.1"/>
    <property type="molecule type" value="Genomic_DNA"/>
</dbReference>
<proteinExistence type="predicted"/>
<organism evidence="1 2">
    <name type="scientific">Littorina saxatilis</name>
    <dbReference type="NCBI Taxonomy" id="31220"/>
    <lineage>
        <taxon>Eukaryota</taxon>
        <taxon>Metazoa</taxon>
        <taxon>Spiralia</taxon>
        <taxon>Lophotrochozoa</taxon>
        <taxon>Mollusca</taxon>
        <taxon>Gastropoda</taxon>
        <taxon>Caenogastropoda</taxon>
        <taxon>Littorinimorpha</taxon>
        <taxon>Littorinoidea</taxon>
        <taxon>Littorinidae</taxon>
        <taxon>Littorina</taxon>
    </lineage>
</organism>
<name>A0AAN9BQ87_9CAEN</name>
<accession>A0AAN9BQ87</accession>
<gene>
    <name evidence="1" type="ORF">V1264_013414</name>
</gene>
<comment type="caution">
    <text evidence="1">The sequence shown here is derived from an EMBL/GenBank/DDBJ whole genome shotgun (WGS) entry which is preliminary data.</text>
</comment>
<keyword evidence="2" id="KW-1185">Reference proteome</keyword>
<sequence>MAEFNEGEKDMILLGVLASTPMTEGDVDRLIPSRKSTRKQKRTAYLIDSKAVCRQMFKQYLNQQILCVPDPERSVQLV</sequence>
<dbReference type="AlphaFoldDB" id="A0AAN9BQ87"/>
<protein>
    <submittedName>
        <fullName evidence="1">Uncharacterized protein</fullName>
    </submittedName>
</protein>
<evidence type="ECO:0000313" key="1">
    <source>
        <dbReference type="EMBL" id="KAK7109364.1"/>
    </source>
</evidence>